<evidence type="ECO:0000256" key="1">
    <source>
        <dbReference type="ARBA" id="ARBA00022842"/>
    </source>
</evidence>
<sequence length="109" mass="12686">MKDTNFWLGQKSVENDASYSSISHYLLDLIEELHLTRLIVCIGLVQDRDLNFWKCVIHHVEAFNSHKKRSGVLIRRKADNATHVHWKETAKKILEICSSYYDASVSQKI</sequence>
<evidence type="ECO:0000313" key="3">
    <source>
        <dbReference type="Proteomes" id="UP000290289"/>
    </source>
</evidence>
<organism evidence="2 3">
    <name type="scientific">Malus domestica</name>
    <name type="common">Apple</name>
    <name type="synonym">Pyrus malus</name>
    <dbReference type="NCBI Taxonomy" id="3750"/>
    <lineage>
        <taxon>Eukaryota</taxon>
        <taxon>Viridiplantae</taxon>
        <taxon>Streptophyta</taxon>
        <taxon>Embryophyta</taxon>
        <taxon>Tracheophyta</taxon>
        <taxon>Spermatophyta</taxon>
        <taxon>Magnoliopsida</taxon>
        <taxon>eudicotyledons</taxon>
        <taxon>Gunneridae</taxon>
        <taxon>Pentapetalae</taxon>
        <taxon>rosids</taxon>
        <taxon>fabids</taxon>
        <taxon>Rosales</taxon>
        <taxon>Rosaceae</taxon>
        <taxon>Amygdaloideae</taxon>
        <taxon>Maleae</taxon>
        <taxon>Malus</taxon>
    </lineage>
</organism>
<dbReference type="PANTHER" id="PTHR24093">
    <property type="entry name" value="CATION TRANSPORTING ATPASE"/>
    <property type="match status" value="1"/>
</dbReference>
<dbReference type="Gene3D" id="3.40.1110.10">
    <property type="entry name" value="Calcium-transporting ATPase, cytoplasmic domain N"/>
    <property type="match status" value="1"/>
</dbReference>
<dbReference type="PANTHER" id="PTHR24093:SF434">
    <property type="entry name" value="CALCIUM-TRANSPORTING ATPASE 13, PLASMA MEMBRANE-TYPE-RELATED"/>
    <property type="match status" value="1"/>
</dbReference>
<dbReference type="GO" id="GO:0000166">
    <property type="term" value="F:nucleotide binding"/>
    <property type="evidence" value="ECO:0007669"/>
    <property type="project" value="InterPro"/>
</dbReference>
<dbReference type="Proteomes" id="UP000290289">
    <property type="component" value="Chromosome 16"/>
</dbReference>
<gene>
    <name evidence="2" type="ORF">DVH24_013388</name>
</gene>
<name>A0A498HL62_MALDO</name>
<accession>A0A498HL62</accession>
<comment type="caution">
    <text evidence="2">The sequence shown here is derived from an EMBL/GenBank/DDBJ whole genome shotgun (WGS) entry which is preliminary data.</text>
</comment>
<evidence type="ECO:0000313" key="2">
    <source>
        <dbReference type="EMBL" id="RXH70642.1"/>
    </source>
</evidence>
<protein>
    <submittedName>
        <fullName evidence="2">Uncharacterized protein</fullName>
    </submittedName>
</protein>
<keyword evidence="1" id="KW-0460">Magnesium</keyword>
<proteinExistence type="predicted"/>
<dbReference type="InterPro" id="IPR023299">
    <property type="entry name" value="ATPase_P-typ_cyto_dom_N"/>
</dbReference>
<dbReference type="EMBL" id="RDQH01000342">
    <property type="protein sequence ID" value="RXH70642.1"/>
    <property type="molecule type" value="Genomic_DNA"/>
</dbReference>
<keyword evidence="3" id="KW-1185">Reference proteome</keyword>
<dbReference type="STRING" id="3750.A0A498HL62"/>
<dbReference type="AlphaFoldDB" id="A0A498HL62"/>
<dbReference type="GO" id="GO:0005886">
    <property type="term" value="C:plasma membrane"/>
    <property type="evidence" value="ECO:0007669"/>
    <property type="project" value="TreeGrafter"/>
</dbReference>
<reference evidence="2 3" key="1">
    <citation type="submission" date="2018-10" db="EMBL/GenBank/DDBJ databases">
        <title>A high-quality apple genome assembly.</title>
        <authorList>
            <person name="Hu J."/>
        </authorList>
    </citation>
    <scope>NUCLEOTIDE SEQUENCE [LARGE SCALE GENOMIC DNA]</scope>
    <source>
        <strain evidence="3">cv. HFTH1</strain>
        <tissue evidence="2">Young leaf</tissue>
    </source>
</reference>
<dbReference type="GO" id="GO:0005388">
    <property type="term" value="F:P-type calcium transporter activity"/>
    <property type="evidence" value="ECO:0007669"/>
    <property type="project" value="TreeGrafter"/>
</dbReference>